<dbReference type="PANTHER" id="PTHR48312:SF1">
    <property type="entry name" value="SULFOTRANSFERASE"/>
    <property type="match status" value="1"/>
</dbReference>
<dbReference type="EMBL" id="JPOX01000019">
    <property type="protein sequence ID" value="KFX46455.1"/>
    <property type="molecule type" value="Genomic_DNA"/>
</dbReference>
<protein>
    <recommendedName>
        <fullName evidence="2">P-loop containing nucleoside triphosphate hydrolase protein</fullName>
    </recommendedName>
</protein>
<dbReference type="InterPro" id="IPR027417">
    <property type="entry name" value="P-loop_NTPase"/>
</dbReference>
<gene>
    <name evidence="1" type="ORF">GQ26_0191760</name>
</gene>
<evidence type="ECO:0000313" key="1">
    <source>
        <dbReference type="EMBL" id="KFX46455.1"/>
    </source>
</evidence>
<dbReference type="Pfam" id="PF19798">
    <property type="entry name" value="Sulfotransfer_5"/>
    <property type="match status" value="1"/>
</dbReference>
<dbReference type="AlphaFoldDB" id="A0A093V2R7"/>
<dbReference type="SUPFAM" id="SSF52540">
    <property type="entry name" value="P-loop containing nucleoside triphosphate hydrolases"/>
    <property type="match status" value="1"/>
</dbReference>
<dbReference type="eggNOG" id="ENOG502RCNY">
    <property type="taxonomic scope" value="Eukaryota"/>
</dbReference>
<accession>A0A093V2R7</accession>
<reference evidence="1" key="1">
    <citation type="journal article" date="2014" name="PLoS Genet.">
        <title>Signature Gene Expression Reveals Novel Clues to the Molecular Mechanisms of Dimorphic Transition in Penicillium marneffei.</title>
        <authorList>
            <person name="Yang E."/>
            <person name="Wang G."/>
            <person name="Cai J."/>
            <person name="Woo P.C."/>
            <person name="Lau S.K."/>
            <person name="Yuen K.-Y."/>
            <person name="Chow W.-N."/>
            <person name="Lin X."/>
        </authorList>
    </citation>
    <scope>NUCLEOTIDE SEQUENCE [LARGE SCALE GENOMIC DNA]</scope>
    <source>
        <strain evidence="1">PM1</strain>
    </source>
</reference>
<evidence type="ECO:0008006" key="2">
    <source>
        <dbReference type="Google" id="ProtNLM"/>
    </source>
</evidence>
<dbReference type="PANTHER" id="PTHR48312">
    <property type="match status" value="1"/>
</dbReference>
<name>A0A093V2R7_TALMA</name>
<comment type="caution">
    <text evidence="1">The sequence shown here is derived from an EMBL/GenBank/DDBJ whole genome shotgun (WGS) entry which is preliminary data.</text>
</comment>
<dbReference type="Gene3D" id="3.40.50.300">
    <property type="entry name" value="P-loop containing nucleotide triphosphate hydrolases"/>
    <property type="match status" value="1"/>
</dbReference>
<proteinExistence type="predicted"/>
<sequence>MSAKPIFVATHPRACSTAFERVFMTRRDSLQCIHEPFGDAFYFGPERLSRRYEDDEEARLASGFSTSTFKTIFDRIESEATEGKRVFIKDIIHYLVPPDRKPASIAPSLFKVKRGIGTNGESNGLTNGHANTEIVNGVATNGGASALTEAPPYPYATEAEPENPTVVPLELLSKFHFTFLIRDPHYSIPSYFRCTIPPLNDVTGFRDFSPSEAGYDEVRRVFDYLCKVGLVGPRVATTHAEDTANKETNGTTYQRKGASHKGGVEICVLDADDLLDNPSLMIETYCKSVGIPFEPEMLIWDTEEDHAVARTAFEKWKGFHEDAIASKELKARTHAKLFKSEEEFDAEWREKFGEKGAKIIRETVNRNMEDYHYMKQFALKV</sequence>
<dbReference type="HOGENOM" id="CLU_033907_0_0_1"/>
<organism evidence="1">
    <name type="scientific">Talaromyces marneffei PM1</name>
    <dbReference type="NCBI Taxonomy" id="1077442"/>
    <lineage>
        <taxon>Eukaryota</taxon>
        <taxon>Fungi</taxon>
        <taxon>Dikarya</taxon>
        <taxon>Ascomycota</taxon>
        <taxon>Pezizomycotina</taxon>
        <taxon>Eurotiomycetes</taxon>
        <taxon>Eurotiomycetidae</taxon>
        <taxon>Eurotiales</taxon>
        <taxon>Trichocomaceae</taxon>
        <taxon>Talaromyces</taxon>
        <taxon>Talaromyces sect. Talaromyces</taxon>
    </lineage>
</organism>